<comment type="caution">
    <text evidence="2">The sequence shown here is derived from an EMBL/GenBank/DDBJ whole genome shotgun (WGS) entry which is preliminary data.</text>
</comment>
<dbReference type="GO" id="GO:0004343">
    <property type="term" value="F:glucosamine 6-phosphate N-acetyltransferase activity"/>
    <property type="evidence" value="ECO:0007669"/>
    <property type="project" value="TreeGrafter"/>
</dbReference>
<dbReference type="EMBL" id="WEID01000006">
    <property type="protein sequence ID" value="KAB8139083.1"/>
    <property type="molecule type" value="Genomic_DNA"/>
</dbReference>
<feature type="domain" description="N-acetyltransferase" evidence="1">
    <location>
        <begin position="1"/>
        <end position="140"/>
    </location>
</feature>
<dbReference type="CDD" id="cd04301">
    <property type="entry name" value="NAT_SF"/>
    <property type="match status" value="1"/>
</dbReference>
<dbReference type="PROSITE" id="PS51186">
    <property type="entry name" value="GNAT"/>
    <property type="match status" value="1"/>
</dbReference>
<evidence type="ECO:0000259" key="1">
    <source>
        <dbReference type="PROSITE" id="PS51186"/>
    </source>
</evidence>
<dbReference type="Gene3D" id="3.40.630.30">
    <property type="match status" value="1"/>
</dbReference>
<keyword evidence="2" id="KW-0808">Transferase</keyword>
<dbReference type="PANTHER" id="PTHR13355">
    <property type="entry name" value="GLUCOSAMINE 6-PHOSPHATE N-ACETYLTRANSFERASE"/>
    <property type="match status" value="1"/>
</dbReference>
<organism evidence="2 3">
    <name type="scientific">Gracilibacillus oryzae</name>
    <dbReference type="NCBI Taxonomy" id="1672701"/>
    <lineage>
        <taxon>Bacteria</taxon>
        <taxon>Bacillati</taxon>
        <taxon>Bacillota</taxon>
        <taxon>Bacilli</taxon>
        <taxon>Bacillales</taxon>
        <taxon>Bacillaceae</taxon>
        <taxon>Gracilibacillus</taxon>
    </lineage>
</organism>
<dbReference type="InterPro" id="IPR039143">
    <property type="entry name" value="GNPNAT1-like"/>
</dbReference>
<dbReference type="Proteomes" id="UP000480246">
    <property type="component" value="Unassembled WGS sequence"/>
</dbReference>
<dbReference type="Pfam" id="PF13673">
    <property type="entry name" value="Acetyltransf_10"/>
    <property type="match status" value="1"/>
</dbReference>
<keyword evidence="3" id="KW-1185">Reference proteome</keyword>
<proteinExistence type="predicted"/>
<gene>
    <name evidence="2" type="ORF">F9U64_01415</name>
</gene>
<evidence type="ECO:0000313" key="2">
    <source>
        <dbReference type="EMBL" id="KAB8139083.1"/>
    </source>
</evidence>
<dbReference type="PANTHER" id="PTHR13355:SF11">
    <property type="entry name" value="GLUCOSAMINE 6-PHOSPHATE N-ACETYLTRANSFERASE"/>
    <property type="match status" value="1"/>
</dbReference>
<evidence type="ECO:0000313" key="3">
    <source>
        <dbReference type="Proteomes" id="UP000480246"/>
    </source>
</evidence>
<dbReference type="InterPro" id="IPR016181">
    <property type="entry name" value="Acyl_CoA_acyltransferase"/>
</dbReference>
<sequence length="140" mass="16115">MDIKIVENEQMLQDAYSVRYTVFVDEQNVPEELEIDELESEAIHFVGYIGDKPVAASRMRFVEGYGKMERICILHEYRGRNFGKELLIYMEKVAKEKGMDKSKLNGQTQAESFYKKLGYETVSGEFMDAGIPHVTMTKAL</sequence>
<protein>
    <submittedName>
        <fullName evidence="2">GNAT family N-acetyltransferase</fullName>
    </submittedName>
</protein>
<dbReference type="SUPFAM" id="SSF55729">
    <property type="entry name" value="Acyl-CoA N-acyltransferases (Nat)"/>
    <property type="match status" value="1"/>
</dbReference>
<dbReference type="OrthoDB" id="9796171at2"/>
<dbReference type="InterPro" id="IPR000182">
    <property type="entry name" value="GNAT_dom"/>
</dbReference>
<reference evidence="2 3" key="1">
    <citation type="submission" date="2019-10" db="EMBL/GenBank/DDBJ databases">
        <title>Gracilibacillus sp. nov. isolated from rice seeds.</title>
        <authorList>
            <person name="He S."/>
        </authorList>
    </citation>
    <scope>NUCLEOTIDE SEQUENCE [LARGE SCALE GENOMIC DNA]</scope>
    <source>
        <strain evidence="2 3">TD8</strain>
    </source>
</reference>
<accession>A0A7C8GVE9</accession>
<dbReference type="RefSeq" id="WP_153400988.1">
    <property type="nucleotide sequence ID" value="NZ_ML762424.1"/>
</dbReference>
<name>A0A7C8GVE9_9BACI</name>
<dbReference type="AlphaFoldDB" id="A0A7C8GVE9"/>